<dbReference type="SUPFAM" id="SSF52374">
    <property type="entry name" value="Nucleotidylyl transferase"/>
    <property type="match status" value="1"/>
</dbReference>
<evidence type="ECO:0000256" key="10">
    <source>
        <dbReference type="ARBA" id="ARBA00022840"/>
    </source>
</evidence>
<comment type="caution">
    <text evidence="16">The sequence shown here is derived from an EMBL/GenBank/DDBJ whole genome shotgun (WGS) entry which is preliminary data.</text>
</comment>
<keyword evidence="4 14" id="KW-0288">FMN</keyword>
<proteinExistence type="inferred from homology"/>
<dbReference type="NCBIfam" id="NF004162">
    <property type="entry name" value="PRK05627.1-5"/>
    <property type="match status" value="1"/>
</dbReference>
<evidence type="ECO:0000313" key="16">
    <source>
        <dbReference type="EMBL" id="MBF8377195.1"/>
    </source>
</evidence>
<dbReference type="NCBIfam" id="NF004160">
    <property type="entry name" value="PRK05627.1-3"/>
    <property type="match status" value="1"/>
</dbReference>
<dbReference type="GO" id="GO:0008531">
    <property type="term" value="F:riboflavin kinase activity"/>
    <property type="evidence" value="ECO:0007669"/>
    <property type="project" value="UniProtKB-EC"/>
</dbReference>
<evidence type="ECO:0000256" key="6">
    <source>
        <dbReference type="ARBA" id="ARBA00022695"/>
    </source>
</evidence>
<accession>A0ABS0F1P5</accession>
<dbReference type="Pfam" id="PF06574">
    <property type="entry name" value="FAD_syn"/>
    <property type="match status" value="1"/>
</dbReference>
<dbReference type="InterPro" id="IPR023465">
    <property type="entry name" value="Riboflavin_kinase_dom_sf"/>
</dbReference>
<evidence type="ECO:0000256" key="13">
    <source>
        <dbReference type="ARBA" id="ARBA00049494"/>
    </source>
</evidence>
<dbReference type="GO" id="GO:0003919">
    <property type="term" value="F:FMN adenylyltransferase activity"/>
    <property type="evidence" value="ECO:0007669"/>
    <property type="project" value="UniProtKB-EC"/>
</dbReference>
<dbReference type="InterPro" id="IPR002606">
    <property type="entry name" value="Riboflavin_kinase_bac"/>
</dbReference>
<evidence type="ECO:0000256" key="11">
    <source>
        <dbReference type="ARBA" id="ARBA00023268"/>
    </source>
</evidence>
<dbReference type="PANTHER" id="PTHR22749:SF6">
    <property type="entry name" value="RIBOFLAVIN KINASE"/>
    <property type="match status" value="1"/>
</dbReference>
<dbReference type="EC" id="2.7.7.2" evidence="14"/>
<comment type="pathway">
    <text evidence="1 14">Cofactor biosynthesis; FAD biosynthesis; FAD from FMN: step 1/1.</text>
</comment>
<evidence type="ECO:0000256" key="14">
    <source>
        <dbReference type="PIRNR" id="PIRNR004491"/>
    </source>
</evidence>
<dbReference type="Gene3D" id="3.40.50.620">
    <property type="entry name" value="HUPs"/>
    <property type="match status" value="1"/>
</dbReference>
<evidence type="ECO:0000256" key="3">
    <source>
        <dbReference type="ARBA" id="ARBA00022630"/>
    </source>
</evidence>
<dbReference type="SMART" id="SM00904">
    <property type="entry name" value="Flavokinase"/>
    <property type="match status" value="1"/>
</dbReference>
<dbReference type="RefSeq" id="WP_067848647.1">
    <property type="nucleotide sequence ID" value="NZ_JADPKZ010000034.1"/>
</dbReference>
<dbReference type="Pfam" id="PF01687">
    <property type="entry name" value="Flavokinase"/>
    <property type="match status" value="1"/>
</dbReference>
<dbReference type="CDD" id="cd02064">
    <property type="entry name" value="FAD_synthetase_N"/>
    <property type="match status" value="1"/>
</dbReference>
<dbReference type="PIRSF" id="PIRSF004491">
    <property type="entry name" value="FAD_Synth"/>
    <property type="match status" value="1"/>
</dbReference>
<organism evidence="16 17">
    <name type="scientific">Alicyclobacillus mali</name>
    <name type="common">ex Roth et al. 2021</name>
    <dbReference type="NCBI Taxonomy" id="1123961"/>
    <lineage>
        <taxon>Bacteria</taxon>
        <taxon>Bacillati</taxon>
        <taxon>Bacillota</taxon>
        <taxon>Bacilli</taxon>
        <taxon>Bacillales</taxon>
        <taxon>Alicyclobacillaceae</taxon>
        <taxon>Alicyclobacillus</taxon>
    </lineage>
</organism>
<dbReference type="InterPro" id="IPR014729">
    <property type="entry name" value="Rossmann-like_a/b/a_fold"/>
</dbReference>
<reference evidence="16 17" key="1">
    <citation type="submission" date="2020-11" db="EMBL/GenBank/DDBJ databases">
        <title>Genomic insight of Alicyclobacillus mali FL 18 reveals a new arsenic-resistant strain, with potential in environmental biotechnology.</title>
        <authorList>
            <person name="Fiorentino G."/>
            <person name="Gallo G."/>
            <person name="Aulitto M."/>
        </authorList>
    </citation>
    <scope>NUCLEOTIDE SEQUENCE [LARGE SCALE GENOMIC DNA]</scope>
    <source>
        <strain evidence="16 17">FL 18</strain>
    </source>
</reference>
<comment type="catalytic activity">
    <reaction evidence="12 14">
        <text>riboflavin + ATP = FMN + ADP + H(+)</text>
        <dbReference type="Rhea" id="RHEA:14357"/>
        <dbReference type="ChEBI" id="CHEBI:15378"/>
        <dbReference type="ChEBI" id="CHEBI:30616"/>
        <dbReference type="ChEBI" id="CHEBI:57986"/>
        <dbReference type="ChEBI" id="CHEBI:58210"/>
        <dbReference type="ChEBI" id="CHEBI:456216"/>
        <dbReference type="EC" id="2.7.1.26"/>
    </reaction>
</comment>
<evidence type="ECO:0000256" key="12">
    <source>
        <dbReference type="ARBA" id="ARBA00047880"/>
    </source>
</evidence>
<dbReference type="InterPro" id="IPR015864">
    <property type="entry name" value="FAD_synthase"/>
</dbReference>
<name>A0ABS0F1P5_9BACL</name>
<comment type="pathway">
    <text evidence="2 14">Cofactor biosynthesis; FMN biosynthesis; FMN from riboflavin (ATP route): step 1/1.</text>
</comment>
<keyword evidence="6 14" id="KW-0548">Nucleotidyltransferase</keyword>
<dbReference type="PANTHER" id="PTHR22749">
    <property type="entry name" value="RIBOFLAVIN KINASE/FMN ADENYLYLTRANSFERASE"/>
    <property type="match status" value="1"/>
</dbReference>
<keyword evidence="8 14" id="KW-0418">Kinase</keyword>
<keyword evidence="17" id="KW-1185">Reference proteome</keyword>
<dbReference type="EMBL" id="JADPKZ010000034">
    <property type="protein sequence ID" value="MBF8377195.1"/>
    <property type="molecule type" value="Genomic_DNA"/>
</dbReference>
<keyword evidence="9 14" id="KW-0274">FAD</keyword>
<dbReference type="EC" id="2.7.1.26" evidence="14"/>
<evidence type="ECO:0000256" key="7">
    <source>
        <dbReference type="ARBA" id="ARBA00022741"/>
    </source>
</evidence>
<keyword evidence="3 14" id="KW-0285">Flavoprotein</keyword>
<dbReference type="InterPro" id="IPR023468">
    <property type="entry name" value="Riboflavin_kinase"/>
</dbReference>
<evidence type="ECO:0000256" key="9">
    <source>
        <dbReference type="ARBA" id="ARBA00022827"/>
    </source>
</evidence>
<feature type="domain" description="Riboflavin kinase" evidence="15">
    <location>
        <begin position="182"/>
        <end position="312"/>
    </location>
</feature>
<comment type="catalytic activity">
    <reaction evidence="13 14">
        <text>FMN + ATP + H(+) = FAD + diphosphate</text>
        <dbReference type="Rhea" id="RHEA:17237"/>
        <dbReference type="ChEBI" id="CHEBI:15378"/>
        <dbReference type="ChEBI" id="CHEBI:30616"/>
        <dbReference type="ChEBI" id="CHEBI:33019"/>
        <dbReference type="ChEBI" id="CHEBI:57692"/>
        <dbReference type="ChEBI" id="CHEBI:58210"/>
        <dbReference type="EC" id="2.7.7.2"/>
    </reaction>
</comment>
<evidence type="ECO:0000256" key="5">
    <source>
        <dbReference type="ARBA" id="ARBA00022679"/>
    </source>
</evidence>
<gene>
    <name evidence="16" type="ORF">IW967_04840</name>
</gene>
<comment type="similarity">
    <text evidence="14">Belongs to the ribF family.</text>
</comment>
<keyword evidence="10 14" id="KW-0067">ATP-binding</keyword>
<dbReference type="InterPro" id="IPR015865">
    <property type="entry name" value="Riboflavin_kinase_bac/euk"/>
</dbReference>
<evidence type="ECO:0000256" key="2">
    <source>
        <dbReference type="ARBA" id="ARBA00005201"/>
    </source>
</evidence>
<dbReference type="SUPFAM" id="SSF82114">
    <property type="entry name" value="Riboflavin kinase-like"/>
    <property type="match status" value="1"/>
</dbReference>
<keyword evidence="7 14" id="KW-0547">Nucleotide-binding</keyword>
<evidence type="ECO:0000256" key="8">
    <source>
        <dbReference type="ARBA" id="ARBA00022777"/>
    </source>
</evidence>
<keyword evidence="5 14" id="KW-0808">Transferase</keyword>
<evidence type="ECO:0000313" key="17">
    <source>
        <dbReference type="Proteomes" id="UP000642910"/>
    </source>
</evidence>
<keyword evidence="11" id="KW-0511">Multifunctional enzyme</keyword>
<evidence type="ECO:0000256" key="1">
    <source>
        <dbReference type="ARBA" id="ARBA00004726"/>
    </source>
</evidence>
<dbReference type="Proteomes" id="UP000642910">
    <property type="component" value="Unassembled WGS sequence"/>
</dbReference>
<evidence type="ECO:0000259" key="15">
    <source>
        <dbReference type="SMART" id="SM00904"/>
    </source>
</evidence>
<sequence length="328" mass="36095">MEFVIMENQAPASPAPQVLAIGKFDGVHLGHRAILNTARTLLGPGERLAVMSFEPHPTFVLTGDPEYARWLTPRRERVRLFTELGVDAFYVAQFNRAFQQLEPAEFVDGYLVPLRVRCVVVGPDFRFGRGGQGTVDVLRQLGHARGFDVHVVQPVEEHGHKISSSRIREHLREGRVEAAQALLGRPYTISGEVVHGDKRGRTIGFPTANLGGIDAYVLPKTGVYAAFVEVEGAHHAFAAHAFGVLNAGYRPTVDGRVFQLEVHLLDFDGDLYGKTLSVSFLRRIRDEMKFDGLDALKAQIARDCELARALVGLTNRASAMPPSSHGGR</sequence>
<protein>
    <recommendedName>
        <fullName evidence="14">Riboflavin biosynthesis protein</fullName>
    </recommendedName>
    <domain>
        <recommendedName>
            <fullName evidence="14">Riboflavin kinase</fullName>
            <ecNumber evidence="14">2.7.1.26</ecNumber>
        </recommendedName>
        <alternativeName>
            <fullName evidence="14">Flavokinase</fullName>
        </alternativeName>
    </domain>
    <domain>
        <recommendedName>
            <fullName evidence="14">FMN adenylyltransferase</fullName>
            <ecNumber evidence="14">2.7.7.2</ecNumber>
        </recommendedName>
        <alternativeName>
            <fullName evidence="14">FAD pyrophosphorylase</fullName>
        </alternativeName>
        <alternativeName>
            <fullName evidence="14">FAD synthase</fullName>
        </alternativeName>
    </domain>
</protein>
<dbReference type="NCBIfam" id="TIGR00083">
    <property type="entry name" value="ribF"/>
    <property type="match status" value="1"/>
</dbReference>
<dbReference type="Gene3D" id="2.40.30.30">
    <property type="entry name" value="Riboflavin kinase-like"/>
    <property type="match status" value="1"/>
</dbReference>
<evidence type="ECO:0000256" key="4">
    <source>
        <dbReference type="ARBA" id="ARBA00022643"/>
    </source>
</evidence>